<keyword evidence="2" id="KW-1185">Reference proteome</keyword>
<proteinExistence type="predicted"/>
<reference evidence="1 2" key="1">
    <citation type="submission" date="2021-08" db="EMBL/GenBank/DDBJ databases">
        <title>Draft Genome Sequence of Phanerochaete sordida strain YK-624.</title>
        <authorList>
            <person name="Mori T."/>
            <person name="Dohra H."/>
            <person name="Suzuki T."/>
            <person name="Kawagishi H."/>
            <person name="Hirai H."/>
        </authorList>
    </citation>
    <scope>NUCLEOTIDE SEQUENCE [LARGE SCALE GENOMIC DNA]</scope>
    <source>
        <strain evidence="1 2">YK-624</strain>
    </source>
</reference>
<protein>
    <recommendedName>
        <fullName evidence="3">F-box domain-containing protein</fullName>
    </recommendedName>
</protein>
<name>A0A9P3GHW3_9APHY</name>
<dbReference type="EMBL" id="BPQB01000048">
    <property type="protein sequence ID" value="GJE95345.1"/>
    <property type="molecule type" value="Genomic_DNA"/>
</dbReference>
<dbReference type="AlphaFoldDB" id="A0A9P3GHW3"/>
<evidence type="ECO:0000313" key="2">
    <source>
        <dbReference type="Proteomes" id="UP000703269"/>
    </source>
</evidence>
<dbReference type="OrthoDB" id="2788229at2759"/>
<comment type="caution">
    <text evidence="1">The sequence shown here is derived from an EMBL/GenBank/DDBJ whole genome shotgun (WGS) entry which is preliminary data.</text>
</comment>
<evidence type="ECO:0008006" key="3">
    <source>
        <dbReference type="Google" id="ProtNLM"/>
    </source>
</evidence>
<dbReference type="Proteomes" id="UP000703269">
    <property type="component" value="Unassembled WGS sequence"/>
</dbReference>
<accession>A0A9P3GHW3</accession>
<organism evidence="1 2">
    <name type="scientific">Phanerochaete sordida</name>
    <dbReference type="NCBI Taxonomy" id="48140"/>
    <lineage>
        <taxon>Eukaryota</taxon>
        <taxon>Fungi</taxon>
        <taxon>Dikarya</taxon>
        <taxon>Basidiomycota</taxon>
        <taxon>Agaricomycotina</taxon>
        <taxon>Agaricomycetes</taxon>
        <taxon>Polyporales</taxon>
        <taxon>Phanerochaetaceae</taxon>
        <taxon>Phanerochaete</taxon>
    </lineage>
</organism>
<sequence>MTTPPRNLSSLGHGLPEDIVDEILDQLSGEDASLLKYALISRLWLHKTTARFFGSFTVRSRRNVGRLFELQNLLTSSERLPAHIHTLFVEVTPINAATAATLPHHLPWLQSFTLKGLAIDWDFEPSFLPSTGQHLETLTLCILPLSFISCVTRQFASVDTLRVYFATHAGEALAPRGERVGVKRLVVEAVPGHALPVIAALFEPEKLSSIQLDLDGTWSPVSPDDISTFFEVAGGHITELDCTLSGGGWTMPSKLIHGLRACARLRTAIISTPRTQLFSVPLWEGTIALLASLPLGVQNVRFQTYSRILLNRPENLQTFLGTVDWHKVEIALEHCVELISLKIAVFGFEYQPVSFIGRCSCETYVREQLRGRVLQSASFV</sequence>
<evidence type="ECO:0000313" key="1">
    <source>
        <dbReference type="EMBL" id="GJE95345.1"/>
    </source>
</evidence>
<gene>
    <name evidence="1" type="ORF">PsYK624_115290</name>
</gene>